<feature type="binding site" evidence="13">
    <location>
        <position position="225"/>
    </location>
    <ligand>
        <name>Zn(2+)</name>
        <dbReference type="ChEBI" id="CHEBI:29105"/>
        <label>2</label>
        <note>catalytic</note>
    </ligand>
</feature>
<dbReference type="InterPro" id="IPR000585">
    <property type="entry name" value="Hemopexin-like_dom"/>
</dbReference>
<dbReference type="SUPFAM" id="SSF50923">
    <property type="entry name" value="Hemopexin-like domain"/>
    <property type="match status" value="1"/>
</dbReference>
<keyword evidence="10" id="KW-0865">Zymogen</keyword>
<feature type="binding site" evidence="14">
    <location>
        <position position="435"/>
    </location>
    <ligand>
        <name>Ca(2+)</name>
        <dbReference type="ChEBI" id="CHEBI:29108"/>
        <label>4</label>
    </ligand>
</feature>
<feature type="repeat" description="Hemopexin" evidence="17">
    <location>
        <begin position="339"/>
        <end position="385"/>
    </location>
</feature>
<dbReference type="InterPro" id="IPR018487">
    <property type="entry name" value="Hemopexin-like_repeat"/>
</dbReference>
<feature type="binding site" evidence="14">
    <location>
        <position position="174"/>
    </location>
    <ligand>
        <name>Ca(2+)</name>
        <dbReference type="ChEBI" id="CHEBI:29108"/>
        <label>3</label>
    </ligand>
</feature>
<dbReference type="PROSITE" id="PS51642">
    <property type="entry name" value="HEMOPEXIN_2"/>
    <property type="match status" value="3"/>
</dbReference>
<feature type="binding site" evidence="14">
    <location>
        <position position="301"/>
    </location>
    <ligand>
        <name>Ca(2+)</name>
        <dbReference type="ChEBI" id="CHEBI:29108"/>
        <label>5</label>
    </ligand>
</feature>
<dbReference type="InterPro" id="IPR033739">
    <property type="entry name" value="M10A_MMP"/>
</dbReference>
<evidence type="ECO:0000256" key="7">
    <source>
        <dbReference type="ARBA" id="ARBA00022833"/>
    </source>
</evidence>
<dbReference type="GO" id="GO:0030574">
    <property type="term" value="P:collagen catabolic process"/>
    <property type="evidence" value="ECO:0007669"/>
    <property type="project" value="TreeGrafter"/>
</dbReference>
<dbReference type="SUPFAM" id="SSF47090">
    <property type="entry name" value="PGBD-like"/>
    <property type="match status" value="1"/>
</dbReference>
<feature type="repeat" description="Hemopexin" evidence="17">
    <location>
        <begin position="431"/>
        <end position="477"/>
    </location>
</feature>
<reference evidence="20" key="2">
    <citation type="submission" date="2025-09" db="UniProtKB">
        <authorList>
            <consortium name="Ensembl"/>
        </authorList>
    </citation>
    <scope>IDENTIFICATION</scope>
</reference>
<dbReference type="GO" id="GO:0004222">
    <property type="term" value="F:metalloendopeptidase activity"/>
    <property type="evidence" value="ECO:0007669"/>
    <property type="project" value="InterPro"/>
</dbReference>
<dbReference type="SMART" id="SM00120">
    <property type="entry name" value="HX"/>
    <property type="match status" value="4"/>
</dbReference>
<feature type="binding site" evidence="13">
    <location>
        <position position="215"/>
    </location>
    <ligand>
        <name>Zn(2+)</name>
        <dbReference type="ChEBI" id="CHEBI:29105"/>
        <label>2</label>
        <note>catalytic</note>
    </ligand>
</feature>
<feature type="binding site" evidence="14">
    <location>
        <position position="345"/>
    </location>
    <ligand>
        <name>Ca(2+)</name>
        <dbReference type="ChEBI" id="CHEBI:29108"/>
        <label>5</label>
    </ligand>
</feature>
<dbReference type="InterPro" id="IPR036375">
    <property type="entry name" value="Hemopexin-like_dom_sf"/>
</dbReference>
<keyword evidence="2" id="KW-0645">Protease</keyword>
<keyword evidence="21" id="KW-1185">Reference proteome</keyword>
<dbReference type="InterPro" id="IPR006026">
    <property type="entry name" value="Peptidase_Metallo"/>
</dbReference>
<protein>
    <submittedName>
        <fullName evidence="20">Matrix metallopeptidase 19</fullName>
    </submittedName>
</protein>
<dbReference type="GO" id="GO:0004601">
    <property type="term" value="F:peroxidase activity"/>
    <property type="evidence" value="ECO:0007669"/>
    <property type="project" value="InterPro"/>
</dbReference>
<feature type="binding site" description="in inhibited form" evidence="14">
    <location>
        <position position="88"/>
    </location>
    <ligand>
        <name>Zn(2+)</name>
        <dbReference type="ChEBI" id="CHEBI:29105"/>
        <label>2</label>
        <note>catalytic</note>
    </ligand>
</feature>
<dbReference type="Gene3D" id="3.40.390.10">
    <property type="entry name" value="Collagenase (Catalytic Domain)"/>
    <property type="match status" value="1"/>
</dbReference>
<keyword evidence="4 18" id="KW-0732">Signal</keyword>
<dbReference type="PRINTS" id="PR00138">
    <property type="entry name" value="MATRIXIN"/>
</dbReference>
<evidence type="ECO:0000256" key="12">
    <source>
        <dbReference type="PIRSR" id="PIRSR001191-1"/>
    </source>
</evidence>
<dbReference type="Proteomes" id="UP000694392">
    <property type="component" value="Unplaced"/>
</dbReference>
<reference evidence="20" key="1">
    <citation type="submission" date="2025-08" db="UniProtKB">
        <authorList>
            <consortium name="Ensembl"/>
        </authorList>
    </citation>
    <scope>IDENTIFICATION</scope>
</reference>
<keyword evidence="7 13" id="KW-0862">Zinc</keyword>
<dbReference type="InterPro" id="IPR002477">
    <property type="entry name" value="Peptidoglycan-bd-like"/>
</dbReference>
<evidence type="ECO:0000256" key="9">
    <source>
        <dbReference type="ARBA" id="ARBA00023049"/>
    </source>
</evidence>
<feature type="disulfide bond" evidence="15">
    <location>
        <begin position="294"/>
        <end position="477"/>
    </location>
</feature>
<evidence type="ECO:0000256" key="1">
    <source>
        <dbReference type="ARBA" id="ARBA00010370"/>
    </source>
</evidence>
<dbReference type="InterPro" id="IPR001818">
    <property type="entry name" value="Pept_M10_metallopeptidase"/>
</dbReference>
<evidence type="ECO:0000256" key="4">
    <source>
        <dbReference type="ARBA" id="ARBA00022729"/>
    </source>
</evidence>
<dbReference type="FunFam" id="3.40.390.10:FF:000091">
    <property type="entry name" value="Matrix metalloproteinase-16-like Protein"/>
    <property type="match status" value="1"/>
</dbReference>
<keyword evidence="6" id="KW-0378">Hydrolase</keyword>
<feature type="binding site" evidence="14">
    <location>
        <position position="388"/>
    </location>
    <ligand>
        <name>Ca(2+)</name>
        <dbReference type="ChEBI" id="CHEBI:29108"/>
        <label>5</label>
    </ligand>
</feature>
<feature type="domain" description="Peptidase metallopeptidase" evidence="19">
    <location>
        <begin position="103"/>
        <end position="260"/>
    </location>
</feature>
<dbReference type="GO" id="GO:0031012">
    <property type="term" value="C:extracellular matrix"/>
    <property type="evidence" value="ECO:0007669"/>
    <property type="project" value="InterPro"/>
</dbReference>
<feature type="repeat" description="Hemopexin" evidence="17">
    <location>
        <begin position="291"/>
        <end position="338"/>
    </location>
</feature>
<feature type="active site" evidence="12">
    <location>
        <position position="216"/>
    </location>
</feature>
<keyword evidence="5" id="KW-0677">Repeat</keyword>
<dbReference type="PANTHER" id="PTHR10201">
    <property type="entry name" value="MATRIX METALLOPROTEINASE"/>
    <property type="match status" value="1"/>
</dbReference>
<sequence>MARLRLLLQVYTLALASRTVALDSMDEKEALSYLRQFGYLQSPLERLTDNFTQDEVTDAIRSFQQASALPPTGRLDVGTLAQMQQPRCGVEDPFNQRALKYQLLARWRKRHLTYRIQNPSAELGLAGTRAAIQAAFKYWSDVAPLTFQEVQAGRADIRLSFHGAFPWGCSRPFDGLGRVLAHADLPELGTVHFDADEHWTEGTSRGVNLRIIAAHEIGHALGLGHSRHPSALMAPTYVGYRPRFRLHPDDIEGIQALYGKKAVPSALATVTVTIPARSTTPATSAWPSKVPNPCTAGLDAIMLGPYDKTYAFHGDYVWTVTDFGSNPPLKIQALWKGLPGRLDAAVHSPRTGHTYFFKGGKVWRYRGFKLQAGYPKPLTRVPPRIDAALYWPGNKKIFLFKSTGYWQWDELGWSDFASYPRKISSLFTGAPSSLDAALTWENGKVYLFKGQRYWRLNDQLRVERGYPLSTAERWMGC</sequence>
<feature type="binding site" evidence="13">
    <location>
        <position position="219"/>
    </location>
    <ligand>
        <name>Zn(2+)</name>
        <dbReference type="ChEBI" id="CHEBI:29105"/>
        <label>2</label>
        <note>catalytic</note>
    </ligand>
</feature>
<feature type="signal peptide" evidence="18">
    <location>
        <begin position="1"/>
        <end position="21"/>
    </location>
</feature>
<comment type="similarity">
    <text evidence="1">Belongs to the peptidase M10A family.</text>
</comment>
<name>A0A8D0HGR7_SPHPU</name>
<evidence type="ECO:0000256" key="10">
    <source>
        <dbReference type="ARBA" id="ARBA00023145"/>
    </source>
</evidence>
<dbReference type="GO" id="GO:0006508">
    <property type="term" value="P:proteolysis"/>
    <property type="evidence" value="ECO:0007669"/>
    <property type="project" value="UniProtKB-KW"/>
</dbReference>
<dbReference type="PANTHER" id="PTHR10201:SF166">
    <property type="entry name" value="MATRIX METALLOPROTEINASE-19"/>
    <property type="match status" value="1"/>
</dbReference>
<dbReference type="Pfam" id="PF01471">
    <property type="entry name" value="PG_binding_1"/>
    <property type="match status" value="1"/>
</dbReference>
<gene>
    <name evidence="20" type="primary">MMP19</name>
</gene>
<evidence type="ECO:0000256" key="13">
    <source>
        <dbReference type="PIRSR" id="PIRSR001191-2"/>
    </source>
</evidence>
<dbReference type="GeneTree" id="ENSGT00940000158593"/>
<keyword evidence="9" id="KW-0482">Metalloprotease</keyword>
<keyword evidence="3 13" id="KW-0479">Metal-binding</keyword>
<dbReference type="Ensembl" id="ENSSPUT00000020867.1">
    <property type="protein sequence ID" value="ENSSPUP00000019588.1"/>
    <property type="gene ID" value="ENSSPUG00000015072.1"/>
</dbReference>
<feature type="binding site" evidence="14">
    <location>
        <position position="156"/>
    </location>
    <ligand>
        <name>Ca(2+)</name>
        <dbReference type="ChEBI" id="CHEBI:29108"/>
        <label>2</label>
    </ligand>
</feature>
<evidence type="ECO:0000313" key="21">
    <source>
        <dbReference type="Proteomes" id="UP000694392"/>
    </source>
</evidence>
<evidence type="ECO:0000256" key="2">
    <source>
        <dbReference type="ARBA" id="ARBA00022670"/>
    </source>
</evidence>
<dbReference type="InterPro" id="IPR024079">
    <property type="entry name" value="MetalloPept_cat_dom_sf"/>
</dbReference>
<evidence type="ECO:0000256" key="8">
    <source>
        <dbReference type="ARBA" id="ARBA00022837"/>
    </source>
</evidence>
<dbReference type="PROSITE" id="PS00024">
    <property type="entry name" value="HEMOPEXIN"/>
    <property type="match status" value="1"/>
</dbReference>
<comment type="cofactor">
    <cofactor evidence="14">
        <name>Zn(2+)</name>
        <dbReference type="ChEBI" id="CHEBI:29105"/>
    </cofactor>
    <text evidence="14">Binds 2 Zn(2+) ions per subunit.</text>
</comment>
<evidence type="ECO:0000256" key="17">
    <source>
        <dbReference type="PROSITE-ProRule" id="PRU01011"/>
    </source>
</evidence>
<evidence type="ECO:0000259" key="19">
    <source>
        <dbReference type="SMART" id="SM00235"/>
    </source>
</evidence>
<keyword evidence="8 14" id="KW-0106">Calcium</keyword>
<feature type="binding site" evidence="14">
    <location>
        <position position="194"/>
    </location>
    <ligand>
        <name>Ca(2+)</name>
        <dbReference type="ChEBI" id="CHEBI:29108"/>
        <label>3</label>
    </ligand>
</feature>
<evidence type="ECO:0000256" key="16">
    <source>
        <dbReference type="PIRSR" id="PIRSR621190-4"/>
    </source>
</evidence>
<evidence type="ECO:0000256" key="6">
    <source>
        <dbReference type="ARBA" id="ARBA00022801"/>
    </source>
</evidence>
<dbReference type="OMA" id="EVHYGRA"/>
<keyword evidence="11 15" id="KW-1015">Disulfide bond</keyword>
<feature type="chain" id="PRO_5034455141" evidence="18">
    <location>
        <begin position="22"/>
        <end position="477"/>
    </location>
</feature>
<dbReference type="SUPFAM" id="SSF55486">
    <property type="entry name" value="Metalloproteases ('zincins'), catalytic domain"/>
    <property type="match status" value="1"/>
</dbReference>
<dbReference type="InterPro" id="IPR021190">
    <property type="entry name" value="Pept_M10A"/>
</dbReference>
<dbReference type="AlphaFoldDB" id="A0A8D0HGR7"/>
<feature type="binding site" evidence="14">
    <location>
        <position position="233"/>
    </location>
    <ligand>
        <name>Zn(2+)</name>
        <dbReference type="ChEBI" id="CHEBI:29105"/>
        <label>2</label>
        <note>catalytic</note>
    </ligand>
</feature>
<dbReference type="PROSITE" id="PS00436">
    <property type="entry name" value="PEROXIDASE_2"/>
    <property type="match status" value="1"/>
</dbReference>
<feature type="binding site" evidence="14">
    <location>
        <position position="192"/>
    </location>
    <ligand>
        <name>Zn(2+)</name>
        <dbReference type="ChEBI" id="CHEBI:29105"/>
        <label>1</label>
    </ligand>
</feature>
<feature type="modified residue" description="Phosphotyrosine; by PKDCC" evidence="16">
    <location>
        <position position="374"/>
    </location>
</feature>
<dbReference type="GO" id="GO:0008270">
    <property type="term" value="F:zinc ion binding"/>
    <property type="evidence" value="ECO:0007669"/>
    <property type="project" value="InterPro"/>
</dbReference>
<dbReference type="InterPro" id="IPR018486">
    <property type="entry name" value="Hemopexin_CS"/>
</dbReference>
<evidence type="ECO:0000256" key="14">
    <source>
        <dbReference type="PIRSR" id="PIRSR621190-2"/>
    </source>
</evidence>
<dbReference type="Pfam" id="PF00045">
    <property type="entry name" value="Hemopexin"/>
    <property type="match status" value="3"/>
</dbReference>
<comment type="cofactor">
    <cofactor evidence="14">
        <name>Ca(2+)</name>
        <dbReference type="ChEBI" id="CHEBI:29108"/>
    </cofactor>
    <text evidence="14">Can bind about 5 Ca(2+) ions per subunit.</text>
</comment>
<feature type="binding site" evidence="14">
    <location>
        <position position="182"/>
    </location>
    <ligand>
        <name>Zn(2+)</name>
        <dbReference type="ChEBI" id="CHEBI:29105"/>
        <label>1</label>
    </ligand>
</feature>
<dbReference type="GO" id="GO:0030198">
    <property type="term" value="P:extracellular matrix organization"/>
    <property type="evidence" value="ECO:0007669"/>
    <property type="project" value="TreeGrafter"/>
</dbReference>
<evidence type="ECO:0000256" key="3">
    <source>
        <dbReference type="ARBA" id="ARBA00022723"/>
    </source>
</evidence>
<evidence type="ECO:0000256" key="5">
    <source>
        <dbReference type="ARBA" id="ARBA00022737"/>
    </source>
</evidence>
<dbReference type="CDD" id="cd00094">
    <property type="entry name" value="HX"/>
    <property type="match status" value="1"/>
</dbReference>
<accession>A0A8D0HGR7</accession>
<evidence type="ECO:0000313" key="20">
    <source>
        <dbReference type="Ensembl" id="ENSSPUP00000019588.1"/>
    </source>
</evidence>
<dbReference type="GO" id="GO:0005615">
    <property type="term" value="C:extracellular space"/>
    <property type="evidence" value="ECO:0007669"/>
    <property type="project" value="TreeGrafter"/>
</dbReference>
<dbReference type="FunFam" id="2.110.10.10:FF:000008">
    <property type="entry name" value="Matrix metallopeptidase 19"/>
    <property type="match status" value="1"/>
</dbReference>
<dbReference type="Gene3D" id="2.110.10.10">
    <property type="entry name" value="Hemopexin-like domain"/>
    <property type="match status" value="2"/>
</dbReference>
<dbReference type="InterPro" id="IPR036365">
    <property type="entry name" value="PGBD-like_sf"/>
</dbReference>
<feature type="binding site" evidence="14">
    <location>
        <position position="175"/>
    </location>
    <ligand>
        <name>Ca(2+)</name>
        <dbReference type="ChEBI" id="CHEBI:29108"/>
        <label>3</label>
    </ligand>
</feature>
<dbReference type="PIRSF" id="PIRSF001191">
    <property type="entry name" value="Peptidase_M10A_matrix"/>
    <property type="match status" value="1"/>
</dbReference>
<feature type="binding site" evidence="14">
    <location>
        <position position="299"/>
    </location>
    <ligand>
        <name>Ca(2+)</name>
        <dbReference type="ChEBI" id="CHEBI:29108"/>
        <label>4</label>
    </ligand>
</feature>
<feature type="binding site" evidence="14">
    <location>
        <position position="343"/>
    </location>
    <ligand>
        <name>Ca(2+)</name>
        <dbReference type="ChEBI" id="CHEBI:29108"/>
        <label>4</label>
    </ligand>
</feature>
<dbReference type="InterPro" id="IPR019794">
    <property type="entry name" value="Peroxidases_AS"/>
</dbReference>
<organism evidence="20 21">
    <name type="scientific">Sphenodon punctatus</name>
    <name type="common">Tuatara</name>
    <name type="synonym">Hatteria punctata</name>
    <dbReference type="NCBI Taxonomy" id="8508"/>
    <lineage>
        <taxon>Eukaryota</taxon>
        <taxon>Metazoa</taxon>
        <taxon>Chordata</taxon>
        <taxon>Craniata</taxon>
        <taxon>Vertebrata</taxon>
        <taxon>Euteleostomi</taxon>
        <taxon>Lepidosauria</taxon>
        <taxon>Sphenodontia</taxon>
        <taxon>Sphenodontidae</taxon>
        <taxon>Sphenodon</taxon>
    </lineage>
</organism>
<dbReference type="Pfam" id="PF00413">
    <property type="entry name" value="Peptidase_M10"/>
    <property type="match status" value="1"/>
</dbReference>
<evidence type="ECO:0000256" key="15">
    <source>
        <dbReference type="PIRSR" id="PIRSR621190-3"/>
    </source>
</evidence>
<feature type="binding site" evidence="14">
    <location>
        <position position="197"/>
    </location>
    <ligand>
        <name>Ca(2+)</name>
        <dbReference type="ChEBI" id="CHEBI:29108"/>
        <label>3</label>
    </ligand>
</feature>
<evidence type="ECO:0000256" key="11">
    <source>
        <dbReference type="ARBA" id="ARBA00023157"/>
    </source>
</evidence>
<dbReference type="CDD" id="cd04278">
    <property type="entry name" value="ZnMc_MMP"/>
    <property type="match status" value="1"/>
</dbReference>
<feature type="binding site" evidence="14">
    <location>
        <position position="197"/>
    </location>
    <ligand>
        <name>Ca(2+)</name>
        <dbReference type="ChEBI" id="CHEBI:29108"/>
        <label>1</label>
    </ligand>
</feature>
<evidence type="ECO:0000256" key="18">
    <source>
        <dbReference type="SAM" id="SignalP"/>
    </source>
</evidence>
<dbReference type="SMART" id="SM00235">
    <property type="entry name" value="ZnMc"/>
    <property type="match status" value="1"/>
</dbReference>
<proteinExistence type="inferred from homology"/>